<protein>
    <recommendedName>
        <fullName evidence="2">histidine kinase</fullName>
        <ecNumber evidence="2">2.7.13.3</ecNumber>
    </recommendedName>
</protein>
<dbReference type="GO" id="GO:0000160">
    <property type="term" value="P:phosphorelay signal transduction system"/>
    <property type="evidence" value="ECO:0007669"/>
    <property type="project" value="TreeGrafter"/>
</dbReference>
<dbReference type="Gene3D" id="3.30.565.10">
    <property type="entry name" value="Histidine kinase-like ATPase, C-terminal domain"/>
    <property type="match status" value="1"/>
</dbReference>
<evidence type="ECO:0000256" key="2">
    <source>
        <dbReference type="ARBA" id="ARBA00012438"/>
    </source>
</evidence>
<keyword evidence="7" id="KW-0472">Membrane</keyword>
<keyword evidence="4" id="KW-0808">Transferase</keyword>
<dbReference type="InterPro" id="IPR050428">
    <property type="entry name" value="TCS_sensor_his_kinase"/>
</dbReference>
<keyword evidence="11" id="KW-1185">Reference proteome</keyword>
<evidence type="ECO:0000256" key="1">
    <source>
        <dbReference type="ARBA" id="ARBA00000085"/>
    </source>
</evidence>
<dbReference type="InterPro" id="IPR013587">
    <property type="entry name" value="Nitrate/nitrite_sensing"/>
</dbReference>
<dbReference type="SUPFAM" id="SSF55874">
    <property type="entry name" value="ATPase domain of HSP90 chaperone/DNA topoisomerase II/histidine kinase"/>
    <property type="match status" value="1"/>
</dbReference>
<dbReference type="EC" id="2.7.13.3" evidence="2"/>
<proteinExistence type="predicted"/>
<dbReference type="EMBL" id="JAVDYB010000001">
    <property type="protein sequence ID" value="MDR7280383.1"/>
    <property type="molecule type" value="Genomic_DNA"/>
</dbReference>
<evidence type="ECO:0000259" key="9">
    <source>
        <dbReference type="Pfam" id="PF08376"/>
    </source>
</evidence>
<dbReference type="PANTHER" id="PTHR45436">
    <property type="entry name" value="SENSOR HISTIDINE KINASE YKOH"/>
    <property type="match status" value="1"/>
</dbReference>
<evidence type="ECO:0000256" key="6">
    <source>
        <dbReference type="SAM" id="MobiDB-lite"/>
    </source>
</evidence>
<dbReference type="InterPro" id="IPR003594">
    <property type="entry name" value="HATPase_dom"/>
</dbReference>
<gene>
    <name evidence="10" type="ORF">J2S41_007161</name>
</gene>
<comment type="catalytic activity">
    <reaction evidence="1">
        <text>ATP + protein L-histidine = ADP + protein N-phospho-L-histidine.</text>
        <dbReference type="EC" id="2.7.13.3"/>
    </reaction>
</comment>
<feature type="region of interest" description="Disordered" evidence="6">
    <location>
        <begin position="744"/>
        <end position="765"/>
    </location>
</feature>
<feature type="domain" description="Nitrate/nitrite sensing protein" evidence="9">
    <location>
        <begin position="63"/>
        <end position="293"/>
    </location>
</feature>
<evidence type="ECO:0000256" key="7">
    <source>
        <dbReference type="SAM" id="Phobius"/>
    </source>
</evidence>
<dbReference type="RefSeq" id="WP_310374715.1">
    <property type="nucleotide sequence ID" value="NZ_JAVDYB010000001.1"/>
</dbReference>
<keyword evidence="5 10" id="KW-0418">Kinase</keyword>
<evidence type="ECO:0000256" key="3">
    <source>
        <dbReference type="ARBA" id="ARBA00022553"/>
    </source>
</evidence>
<evidence type="ECO:0000259" key="8">
    <source>
        <dbReference type="Pfam" id="PF02518"/>
    </source>
</evidence>
<dbReference type="Pfam" id="PF02518">
    <property type="entry name" value="HATPase_c"/>
    <property type="match status" value="1"/>
</dbReference>
<evidence type="ECO:0000256" key="5">
    <source>
        <dbReference type="ARBA" id="ARBA00022777"/>
    </source>
</evidence>
<dbReference type="GO" id="GO:0004673">
    <property type="term" value="F:protein histidine kinase activity"/>
    <property type="evidence" value="ECO:0007669"/>
    <property type="project" value="UniProtKB-EC"/>
</dbReference>
<dbReference type="AlphaFoldDB" id="A0AAE3YXU0"/>
<dbReference type="Proteomes" id="UP001183643">
    <property type="component" value="Unassembled WGS sequence"/>
</dbReference>
<feature type="transmembrane region" description="Helical" evidence="7">
    <location>
        <begin position="20"/>
        <end position="39"/>
    </location>
</feature>
<dbReference type="PANTHER" id="PTHR45436:SF5">
    <property type="entry name" value="SENSOR HISTIDINE KINASE TRCS"/>
    <property type="match status" value="1"/>
</dbReference>
<feature type="compositionally biased region" description="Basic and acidic residues" evidence="6">
    <location>
        <begin position="752"/>
        <end position="765"/>
    </location>
</feature>
<evidence type="ECO:0000313" key="11">
    <source>
        <dbReference type="Proteomes" id="UP001183643"/>
    </source>
</evidence>
<name>A0AAE3YXU0_9ACTN</name>
<accession>A0AAE3YXU0</accession>
<organism evidence="10 11">
    <name type="scientific">Catenuloplanes atrovinosus</name>
    <dbReference type="NCBI Taxonomy" id="137266"/>
    <lineage>
        <taxon>Bacteria</taxon>
        <taxon>Bacillati</taxon>
        <taxon>Actinomycetota</taxon>
        <taxon>Actinomycetes</taxon>
        <taxon>Micromonosporales</taxon>
        <taxon>Micromonosporaceae</taxon>
        <taxon>Catenuloplanes</taxon>
    </lineage>
</organism>
<reference evidence="10" key="1">
    <citation type="submission" date="2023-07" db="EMBL/GenBank/DDBJ databases">
        <title>Sequencing the genomes of 1000 actinobacteria strains.</title>
        <authorList>
            <person name="Klenk H.-P."/>
        </authorList>
    </citation>
    <scope>NUCLEOTIDE SEQUENCE</scope>
    <source>
        <strain evidence="10">DSM 44707</strain>
    </source>
</reference>
<dbReference type="Pfam" id="PF08376">
    <property type="entry name" value="NIT"/>
    <property type="match status" value="1"/>
</dbReference>
<evidence type="ECO:0000256" key="4">
    <source>
        <dbReference type="ARBA" id="ARBA00022679"/>
    </source>
</evidence>
<feature type="region of interest" description="Disordered" evidence="6">
    <location>
        <begin position="652"/>
        <end position="726"/>
    </location>
</feature>
<evidence type="ECO:0000313" key="10">
    <source>
        <dbReference type="EMBL" id="MDR7280383.1"/>
    </source>
</evidence>
<comment type="caution">
    <text evidence="10">The sequence shown here is derived from an EMBL/GenBank/DDBJ whole genome shotgun (WGS) entry which is preliminary data.</text>
</comment>
<dbReference type="InterPro" id="IPR036890">
    <property type="entry name" value="HATPase_C_sf"/>
</dbReference>
<keyword evidence="7" id="KW-0812">Transmembrane</keyword>
<sequence>MDAAERDRRGRSATIHGRVARLLAVPLVAVLLLLGDLVLKEIDEYHAADGATATVELGMSAQDLVHELQYERDLTGVVLAGDARWRADLVAQRVKVDAARSALEGVRDAEGPGPEAVYAVVRQLDDLGRVRVEADTGRTARQPAAQWYTDRIAALNRLDTGLDAPFPDPDPELRRGLAALQALSGAKESGSAARGLIGAAYVRGRLEDGERADLSTLIAAKRVALAEVSRYASPRALDRLKAATTGPDGTEVTAAEQAALDAAPEGDPADWLRASTVLTDELGAVQGIVADDVRARTDDLRGEAIFDLSGLGVGILFALIAGLLLGRSASTGITRPLARLASEADAAASQRLPAAVARLHEGETTGPPPPVAVPARATAEIRSVTEALNRLQSSAYGLAAEQAVLRRNTADSMANLGRRNQNLLRRQLSFITQLEREETDPAGLANLFELDHLATRMRRNAESLLVLVGEATPRSWSRPLPMADVLRSALAEVEDYRRVSLRRIDDAFVPGAYVADLAHMVAELVENGLTFSPPDFDVEVHGRWVDREAYLIAIVDQGVGMSPEELARANARLAGAEPFSVAPTKYLGHYVVGHLAGKLGMTVEICQSPVTGTTARVKVPASLLVAPPAENVPASTPTTTFHIDAVPVPAPASAPPAPAPRTPAPVPRTPVPAPVAPAAPEAEVTPNGLVKRVPRHRRGPAGGAVPRQGPRGAGNGTAARLAAERPVPADIGATMTALRRGLHLGRAASEGTTHDGFDDENGKAR</sequence>
<dbReference type="GO" id="GO:0005886">
    <property type="term" value="C:plasma membrane"/>
    <property type="evidence" value="ECO:0007669"/>
    <property type="project" value="TreeGrafter"/>
</dbReference>
<keyword evidence="3" id="KW-0597">Phosphoprotein</keyword>
<feature type="domain" description="Histidine kinase/HSP90-like ATPase" evidence="8">
    <location>
        <begin position="516"/>
        <end position="621"/>
    </location>
</feature>
<keyword evidence="7" id="KW-1133">Transmembrane helix</keyword>
<feature type="compositionally biased region" description="Pro residues" evidence="6">
    <location>
        <begin position="652"/>
        <end position="677"/>
    </location>
</feature>